<dbReference type="STRING" id="1555112.LIP_2048"/>
<dbReference type="InterPro" id="IPR029056">
    <property type="entry name" value="Ribokinase-like"/>
</dbReference>
<dbReference type="AlphaFoldDB" id="A0A0K2SM27"/>
<dbReference type="Proteomes" id="UP000065807">
    <property type="component" value="Chromosome"/>
</dbReference>
<organism evidence="1 2">
    <name type="scientific">Limnochorda pilosa</name>
    <dbReference type="NCBI Taxonomy" id="1555112"/>
    <lineage>
        <taxon>Bacteria</taxon>
        <taxon>Bacillati</taxon>
        <taxon>Bacillota</taxon>
        <taxon>Limnochordia</taxon>
        <taxon>Limnochordales</taxon>
        <taxon>Limnochordaceae</taxon>
        <taxon>Limnochorda</taxon>
    </lineage>
</organism>
<name>A0A0K2SM27_LIMPI</name>
<protein>
    <submittedName>
        <fullName evidence="1">Uncharacterized protein</fullName>
    </submittedName>
</protein>
<dbReference type="SUPFAM" id="SSF53613">
    <property type="entry name" value="Ribokinase-like"/>
    <property type="match status" value="1"/>
</dbReference>
<dbReference type="KEGG" id="lpil:LIP_2048"/>
<sequence length="57" mass="5781">MAALGHGLHQGLPLPELLASAVAAGTSDVTTFGGGVVTPDGVSEVRARVTVRLWQRG</sequence>
<reference evidence="2" key="2">
    <citation type="journal article" date="2016" name="Int. J. Syst. Evol. Microbiol.">
        <title>Complete genome sequence and cell structure of Limnochorda pilosa, a Gram-negative spore-former within the phylum Firmicutes.</title>
        <authorList>
            <person name="Watanabe M."/>
            <person name="Kojima H."/>
            <person name="Fukui M."/>
        </authorList>
    </citation>
    <scope>NUCLEOTIDE SEQUENCE [LARGE SCALE GENOMIC DNA]</scope>
    <source>
        <strain evidence="2">HC45</strain>
    </source>
</reference>
<evidence type="ECO:0000313" key="1">
    <source>
        <dbReference type="EMBL" id="BAS27889.1"/>
    </source>
</evidence>
<proteinExistence type="predicted"/>
<reference evidence="2" key="1">
    <citation type="submission" date="2015-07" db="EMBL/GenBank/DDBJ databases">
        <title>Complete genome sequence and phylogenetic analysis of Limnochorda pilosa.</title>
        <authorList>
            <person name="Watanabe M."/>
            <person name="Kojima H."/>
            <person name="Fukui M."/>
        </authorList>
    </citation>
    <scope>NUCLEOTIDE SEQUENCE [LARGE SCALE GENOMIC DNA]</scope>
    <source>
        <strain evidence="2">HC45</strain>
    </source>
</reference>
<dbReference type="Gene3D" id="3.40.1190.20">
    <property type="match status" value="1"/>
</dbReference>
<accession>A0A0K2SM27</accession>
<dbReference type="RefSeq" id="WP_158509622.1">
    <property type="nucleotide sequence ID" value="NZ_AP014924.1"/>
</dbReference>
<dbReference type="EMBL" id="AP014924">
    <property type="protein sequence ID" value="BAS27889.1"/>
    <property type="molecule type" value="Genomic_DNA"/>
</dbReference>
<keyword evidence="2" id="KW-1185">Reference proteome</keyword>
<gene>
    <name evidence="1" type="ORF">LIP_2048</name>
</gene>
<evidence type="ECO:0000313" key="2">
    <source>
        <dbReference type="Proteomes" id="UP000065807"/>
    </source>
</evidence>